<feature type="compositionally biased region" description="Low complexity" evidence="6">
    <location>
        <begin position="144"/>
        <end position="157"/>
    </location>
</feature>
<dbReference type="OrthoDB" id="411785at2759"/>
<evidence type="ECO:0000259" key="7">
    <source>
        <dbReference type="PROSITE" id="PS50966"/>
    </source>
</evidence>
<dbReference type="SUPFAM" id="SSF50249">
    <property type="entry name" value="Nucleic acid-binding proteins"/>
    <property type="match status" value="1"/>
</dbReference>
<dbReference type="InterPro" id="IPR050326">
    <property type="entry name" value="NAD_dep_DNA_ligaseB"/>
</dbReference>
<dbReference type="CDD" id="cd08041">
    <property type="entry name" value="OBF_kDNA_ligase_like"/>
    <property type="match status" value="1"/>
</dbReference>
<keyword evidence="5" id="KW-0863">Zinc-finger</keyword>
<feature type="domain" description="SWIM-type" evidence="7">
    <location>
        <begin position="68"/>
        <end position="109"/>
    </location>
</feature>
<evidence type="ECO:0000256" key="4">
    <source>
        <dbReference type="ARBA" id="ARBA00023204"/>
    </source>
</evidence>
<accession>A0A0P1BAQ6</accession>
<dbReference type="EMBL" id="CCYA01000199">
    <property type="protein sequence ID" value="CEH13077.1"/>
    <property type="molecule type" value="Genomic_DNA"/>
</dbReference>
<dbReference type="InterPro" id="IPR029319">
    <property type="entry name" value="DNA_ligase_OB"/>
</dbReference>
<reference evidence="8 9" key="1">
    <citation type="submission" date="2014-09" db="EMBL/GenBank/DDBJ databases">
        <authorList>
            <person name="Magalhaes I.L.F."/>
            <person name="Oliveira U."/>
            <person name="Santos F.R."/>
            <person name="Vidigal T.H.D.A."/>
            <person name="Brescovit A.D."/>
            <person name="Santos A.J."/>
        </authorList>
    </citation>
    <scope>NUCLEOTIDE SEQUENCE [LARGE SCALE GENOMIC DNA]</scope>
</reference>
<feature type="compositionally biased region" description="Basic and acidic residues" evidence="6">
    <location>
        <begin position="405"/>
        <end position="416"/>
    </location>
</feature>
<evidence type="ECO:0000313" key="9">
    <source>
        <dbReference type="Proteomes" id="UP000054845"/>
    </source>
</evidence>
<sequence>MFSLTNRFASRLAFSRPQTSSLASTYQGFLKRMVHFDIDTAEVDGLAPKVLLQINEIQEVKGSGSSTYKLKRLSDHYSCSCPAWAFQGRGKAPNQRSCKHLKGLLGNEYELKRTDEGSSATAQAMTDAKKAASKPSGKGKRKGTATATSSSADASSSKKSKGSQEEGGAADGVDIGSGPVGADGKPFKGVMLANSWKLEGKKDPAGYWMSEKLDGVRGHWTGKAFPGGDWSSISFLIFDVTGVDKPVEERWDMARKVAPDGEMLVDDVIKAKRSCVAFLSQVRCESKDHLVKWLHDVEAKGGEGVMLRQPGSAYKSSRSDALQKVKSFYDAEAVVVGHNKGTGRLANACGSLRLKMANGLEFDCGSGLTDSLRFAFKPEVGKIVVYRFQDLSMDGTPRFPTFHGEAFDKTEPKDATVRSTKLRAAKKASEQQQAGTPTESEGESPAKKKTVRKSRKE</sequence>
<keyword evidence="4" id="KW-0234">DNA repair</keyword>
<feature type="compositionally biased region" description="Basic residues" evidence="6">
    <location>
        <begin position="447"/>
        <end position="457"/>
    </location>
</feature>
<protein>
    <recommendedName>
        <fullName evidence="7">SWIM-type domain-containing protein</fullName>
    </recommendedName>
</protein>
<dbReference type="GO" id="GO:0003909">
    <property type="term" value="F:DNA ligase activity"/>
    <property type="evidence" value="ECO:0007669"/>
    <property type="project" value="InterPro"/>
</dbReference>
<evidence type="ECO:0000256" key="6">
    <source>
        <dbReference type="SAM" id="MobiDB-lite"/>
    </source>
</evidence>
<keyword evidence="5" id="KW-0479">Metal-binding</keyword>
<dbReference type="PANTHER" id="PTHR47810:SF1">
    <property type="entry name" value="DNA LIGASE B"/>
    <property type="match status" value="1"/>
</dbReference>
<dbReference type="InterPro" id="IPR016059">
    <property type="entry name" value="DNA_ligase_ATP-dep_CS"/>
</dbReference>
<proteinExistence type="predicted"/>
<dbReference type="PROSITE" id="PS50966">
    <property type="entry name" value="ZF_SWIM"/>
    <property type="match status" value="1"/>
</dbReference>
<dbReference type="Pfam" id="PF14743">
    <property type="entry name" value="DNA_ligase_OB_2"/>
    <property type="match status" value="1"/>
</dbReference>
<name>A0A0P1BAQ6_9BASI</name>
<organism evidence="8 9">
    <name type="scientific">Ceraceosorus bombacis</name>
    <dbReference type="NCBI Taxonomy" id="401625"/>
    <lineage>
        <taxon>Eukaryota</taxon>
        <taxon>Fungi</taxon>
        <taxon>Dikarya</taxon>
        <taxon>Basidiomycota</taxon>
        <taxon>Ustilaginomycotina</taxon>
        <taxon>Exobasidiomycetes</taxon>
        <taxon>Ceraceosorales</taxon>
        <taxon>Ceraceosoraceae</taxon>
        <taxon>Ceraceosorus</taxon>
    </lineage>
</organism>
<feature type="region of interest" description="Disordered" evidence="6">
    <location>
        <begin position="113"/>
        <end position="181"/>
    </location>
</feature>
<dbReference type="GO" id="GO:0006260">
    <property type="term" value="P:DNA replication"/>
    <property type="evidence" value="ECO:0007669"/>
    <property type="project" value="UniProtKB-KW"/>
</dbReference>
<keyword evidence="1" id="KW-0436">Ligase</keyword>
<dbReference type="Proteomes" id="UP000054845">
    <property type="component" value="Unassembled WGS sequence"/>
</dbReference>
<evidence type="ECO:0000256" key="1">
    <source>
        <dbReference type="ARBA" id="ARBA00022598"/>
    </source>
</evidence>
<dbReference type="PANTHER" id="PTHR47810">
    <property type="entry name" value="DNA LIGASE"/>
    <property type="match status" value="1"/>
</dbReference>
<dbReference type="STRING" id="401625.A0A0P1BAQ6"/>
<keyword evidence="3" id="KW-0227">DNA damage</keyword>
<dbReference type="CDD" id="cd07896">
    <property type="entry name" value="Adenylation_kDNA_ligase_like"/>
    <property type="match status" value="1"/>
</dbReference>
<keyword evidence="2" id="KW-0235">DNA replication</keyword>
<evidence type="ECO:0000256" key="2">
    <source>
        <dbReference type="ARBA" id="ARBA00022705"/>
    </source>
</evidence>
<evidence type="ECO:0000256" key="5">
    <source>
        <dbReference type="PROSITE-ProRule" id="PRU00325"/>
    </source>
</evidence>
<keyword evidence="9" id="KW-1185">Reference proteome</keyword>
<dbReference type="InterPro" id="IPR007527">
    <property type="entry name" value="Znf_SWIM"/>
</dbReference>
<feature type="region of interest" description="Disordered" evidence="6">
    <location>
        <begin position="402"/>
        <end position="457"/>
    </location>
</feature>
<dbReference type="InterPro" id="IPR012340">
    <property type="entry name" value="NA-bd_OB-fold"/>
</dbReference>
<dbReference type="GO" id="GO:0006281">
    <property type="term" value="P:DNA repair"/>
    <property type="evidence" value="ECO:0007669"/>
    <property type="project" value="UniProtKB-KW"/>
</dbReference>
<dbReference type="PROSITE" id="PS00333">
    <property type="entry name" value="DNA_LIGASE_A2"/>
    <property type="match status" value="1"/>
</dbReference>
<feature type="compositionally biased region" description="Polar residues" evidence="6">
    <location>
        <begin position="430"/>
        <end position="439"/>
    </location>
</feature>
<dbReference type="GO" id="GO:0008270">
    <property type="term" value="F:zinc ion binding"/>
    <property type="evidence" value="ECO:0007669"/>
    <property type="project" value="UniProtKB-KW"/>
</dbReference>
<dbReference type="SUPFAM" id="SSF56091">
    <property type="entry name" value="DNA ligase/mRNA capping enzyme, catalytic domain"/>
    <property type="match status" value="1"/>
</dbReference>
<dbReference type="Gene3D" id="3.30.1490.70">
    <property type="match status" value="1"/>
</dbReference>
<keyword evidence="5" id="KW-0862">Zinc</keyword>
<evidence type="ECO:0000256" key="3">
    <source>
        <dbReference type="ARBA" id="ARBA00022763"/>
    </source>
</evidence>
<dbReference type="AlphaFoldDB" id="A0A0P1BAQ6"/>
<evidence type="ECO:0000313" key="8">
    <source>
        <dbReference type="EMBL" id="CEH13077.1"/>
    </source>
</evidence>
<dbReference type="Gene3D" id="2.40.50.140">
    <property type="entry name" value="Nucleic acid-binding proteins"/>
    <property type="match status" value="1"/>
</dbReference>